<evidence type="ECO:0000259" key="7">
    <source>
        <dbReference type="Pfam" id="PF00675"/>
    </source>
</evidence>
<comment type="caution">
    <text evidence="9">The sequence shown here is derived from an EMBL/GenBank/DDBJ whole genome shotgun (WGS) entry which is preliminary data.</text>
</comment>
<dbReference type="Proteomes" id="UP000026714">
    <property type="component" value="Unassembled WGS sequence"/>
</dbReference>
<dbReference type="STRING" id="34103.SAMN05421778_11293"/>
<evidence type="ECO:0008006" key="11">
    <source>
        <dbReference type="Google" id="ProtNLM"/>
    </source>
</evidence>
<evidence type="ECO:0000259" key="8">
    <source>
        <dbReference type="Pfam" id="PF05193"/>
    </source>
</evidence>
<dbReference type="GO" id="GO:0008237">
    <property type="term" value="F:metallopeptidase activity"/>
    <property type="evidence" value="ECO:0007669"/>
    <property type="project" value="UniProtKB-KW"/>
</dbReference>
<feature type="domain" description="Peptidase M16 C-terminal" evidence="8">
    <location>
        <begin position="212"/>
        <end position="401"/>
    </location>
</feature>
<dbReference type="GO" id="GO:0006508">
    <property type="term" value="P:proteolysis"/>
    <property type="evidence" value="ECO:0007669"/>
    <property type="project" value="UniProtKB-KW"/>
</dbReference>
<keyword evidence="4" id="KW-0862">Zinc</keyword>
<organism evidence="9 10">
    <name type="scientific">Sphaerotilus natans subsp. natans DSM 6575</name>
    <dbReference type="NCBI Taxonomy" id="1286631"/>
    <lineage>
        <taxon>Bacteria</taxon>
        <taxon>Pseudomonadati</taxon>
        <taxon>Pseudomonadota</taxon>
        <taxon>Betaproteobacteria</taxon>
        <taxon>Burkholderiales</taxon>
        <taxon>Sphaerotilaceae</taxon>
        <taxon>Sphaerotilus</taxon>
    </lineage>
</organism>
<feature type="chain" id="PRO_5001576010" description="Insulinase family protein" evidence="6">
    <location>
        <begin position="26"/>
        <end position="470"/>
    </location>
</feature>
<reference evidence="9 10" key="1">
    <citation type="journal article" date="2014" name="FEMS Microbiol. Ecol.">
        <title>Sphaerotilus natans encrusted with nanoball-shaped Fe(III) oxide minerals formed by nitrate-reducing mixotrophic Fe(II) oxidation.</title>
        <authorList>
            <person name="Park S."/>
            <person name="Kim D.H."/>
            <person name="Lee J.H."/>
            <person name="Hur H.G."/>
        </authorList>
    </citation>
    <scope>NUCLEOTIDE SEQUENCE [LARGE SCALE GENOMIC DNA]</scope>
    <source>
        <strain evidence="9 10">DSM 6575</strain>
    </source>
</reference>
<dbReference type="eggNOG" id="COG0612">
    <property type="taxonomic scope" value="Bacteria"/>
</dbReference>
<dbReference type="PANTHER" id="PTHR43690">
    <property type="entry name" value="NARDILYSIN"/>
    <property type="match status" value="1"/>
</dbReference>
<name>A0A059KQH1_9BURK</name>
<dbReference type="Pfam" id="PF05193">
    <property type="entry name" value="Peptidase_M16_C"/>
    <property type="match status" value="1"/>
</dbReference>
<keyword evidence="10" id="KW-1185">Reference proteome</keyword>
<evidence type="ECO:0000256" key="1">
    <source>
        <dbReference type="ARBA" id="ARBA00007261"/>
    </source>
</evidence>
<dbReference type="Pfam" id="PF00675">
    <property type="entry name" value="Peptidase_M16"/>
    <property type="match status" value="1"/>
</dbReference>
<feature type="signal peptide" evidence="6">
    <location>
        <begin position="1"/>
        <end position="25"/>
    </location>
</feature>
<dbReference type="AlphaFoldDB" id="A0A059KQH1"/>
<evidence type="ECO:0000256" key="6">
    <source>
        <dbReference type="SAM" id="SignalP"/>
    </source>
</evidence>
<dbReference type="Gene3D" id="3.30.830.10">
    <property type="entry name" value="Metalloenzyme, LuxS/M16 peptidase-like"/>
    <property type="match status" value="2"/>
</dbReference>
<proteinExistence type="inferred from homology"/>
<feature type="domain" description="Peptidase M16 N-terminal" evidence="7">
    <location>
        <begin position="68"/>
        <end position="172"/>
    </location>
</feature>
<comment type="similarity">
    <text evidence="1">Belongs to the peptidase M16 family.</text>
</comment>
<evidence type="ECO:0000256" key="3">
    <source>
        <dbReference type="ARBA" id="ARBA00022801"/>
    </source>
</evidence>
<dbReference type="SUPFAM" id="SSF63411">
    <property type="entry name" value="LuxS/MPP-like metallohydrolase"/>
    <property type="match status" value="2"/>
</dbReference>
<keyword evidence="5" id="KW-0482">Metalloprotease</keyword>
<dbReference type="InterPro" id="IPR011249">
    <property type="entry name" value="Metalloenz_LuxS/M16"/>
</dbReference>
<gene>
    <name evidence="9" type="ORF">X805_07860</name>
</gene>
<evidence type="ECO:0000313" key="9">
    <source>
        <dbReference type="EMBL" id="KDB53600.1"/>
    </source>
</evidence>
<keyword evidence="6" id="KW-0732">Signal</keyword>
<evidence type="ECO:0000256" key="5">
    <source>
        <dbReference type="ARBA" id="ARBA00023049"/>
    </source>
</evidence>
<dbReference type="InterPro" id="IPR007863">
    <property type="entry name" value="Peptidase_M16_C"/>
</dbReference>
<dbReference type="InterPro" id="IPR050626">
    <property type="entry name" value="Peptidase_M16"/>
</dbReference>
<keyword evidence="2" id="KW-0645">Protease</keyword>
<accession>A0A059KQH1</accession>
<sequence>MRRRLAAMLLAGPALLALPRGPARAGDELRPAWPALPRLQPRRWTLANGLQVLALPDERRPGRAGAGMVAVQLWYRVGGKDDPPGRSGFAHLFEHMMFKRTRHLPDEAFDRLTEDVGGHNNAFTAEDTTAYLNLVPSAHLERLLWAEAERMGGLQVDADNLRSERAVVQAEFGQRVLDDPYGPLFHGMAPAFWLVHPYRRPVIGRIDDLDAATLEDVQRFHRSYYRPDNAVLIVAGDFDAERLPALVARHFGSLRAPDAPVPRVTVVEPPRQIDQRLVLTAAQVPAPAVALMWSGPPARHPDAPVWRLVAALLGDGDSSRLVAALVERERLAQGAGFSADLLADAGMLNAWAIAAGPSVQGAEPRLDPRLVRLEEALSREIHRLATGPLPATEIDKARTRLLTEALSARQTAEGRALAAGWAEMLSGGAEMADLQLQRLAAVQVDDVRRVLRELLAQPRVTLHYVQRGRR</sequence>
<evidence type="ECO:0000313" key="10">
    <source>
        <dbReference type="Proteomes" id="UP000026714"/>
    </source>
</evidence>
<dbReference type="RefSeq" id="WP_051631570.1">
    <property type="nucleotide sequence ID" value="NZ_AZRA01000021.1"/>
</dbReference>
<dbReference type="EMBL" id="AZRA01000021">
    <property type="protein sequence ID" value="KDB53600.1"/>
    <property type="molecule type" value="Genomic_DNA"/>
</dbReference>
<dbReference type="InterPro" id="IPR011765">
    <property type="entry name" value="Pept_M16_N"/>
</dbReference>
<protein>
    <recommendedName>
        <fullName evidence="11">Insulinase family protein</fullName>
    </recommendedName>
</protein>
<dbReference type="PANTHER" id="PTHR43690:SF17">
    <property type="entry name" value="PROTEIN YHJJ"/>
    <property type="match status" value="1"/>
</dbReference>
<evidence type="ECO:0000256" key="4">
    <source>
        <dbReference type="ARBA" id="ARBA00022833"/>
    </source>
</evidence>
<evidence type="ECO:0000256" key="2">
    <source>
        <dbReference type="ARBA" id="ARBA00022670"/>
    </source>
</evidence>
<keyword evidence="3" id="KW-0378">Hydrolase</keyword>
<dbReference type="GO" id="GO:0046872">
    <property type="term" value="F:metal ion binding"/>
    <property type="evidence" value="ECO:0007669"/>
    <property type="project" value="InterPro"/>
</dbReference>